<dbReference type="Proteomes" id="UP000662957">
    <property type="component" value="Chromosome"/>
</dbReference>
<name>A0ABX7LPP7_9CAUL</name>
<dbReference type="RefSeq" id="WP_205681531.1">
    <property type="nucleotide sequence ID" value="NZ_CP070968.1"/>
</dbReference>
<accession>A0ABX7LPP7</accession>
<reference evidence="1 2" key="1">
    <citation type="submission" date="2021-02" db="EMBL/GenBank/DDBJ databases">
        <title>Brevundimonas sp. CS1 genome sequence.</title>
        <authorList>
            <person name="Lee K."/>
            <person name="Choi Y.-J."/>
            <person name="Son H.-R."/>
        </authorList>
    </citation>
    <scope>NUCLEOTIDE SEQUENCE [LARGE SCALE GENOMIC DNA]</scope>
    <source>
        <strain evidence="1 2">CS1</strain>
    </source>
</reference>
<dbReference type="EMBL" id="CP070968">
    <property type="protein sequence ID" value="QSF53935.1"/>
    <property type="molecule type" value="Genomic_DNA"/>
</dbReference>
<gene>
    <name evidence="1" type="ORF">JX001_14435</name>
</gene>
<proteinExistence type="predicted"/>
<evidence type="ECO:0000313" key="1">
    <source>
        <dbReference type="EMBL" id="QSF53935.1"/>
    </source>
</evidence>
<organism evidence="1 2">
    <name type="scientific">Brevundimonas fontaquae</name>
    <dbReference type="NCBI Taxonomy" id="2813778"/>
    <lineage>
        <taxon>Bacteria</taxon>
        <taxon>Pseudomonadati</taxon>
        <taxon>Pseudomonadota</taxon>
        <taxon>Alphaproteobacteria</taxon>
        <taxon>Caulobacterales</taxon>
        <taxon>Caulobacteraceae</taxon>
        <taxon>Brevundimonas</taxon>
    </lineage>
</organism>
<evidence type="ECO:0000313" key="2">
    <source>
        <dbReference type="Proteomes" id="UP000662957"/>
    </source>
</evidence>
<keyword evidence="2" id="KW-1185">Reference proteome</keyword>
<evidence type="ECO:0008006" key="3">
    <source>
        <dbReference type="Google" id="ProtNLM"/>
    </source>
</evidence>
<sequence length="244" mass="26944">MSRILLAIMMAAPLSGCLTTLYLSDRPSPAMLSEMKRRCEQDAALRWFGERPYGIDVWMPGNLSRDPADDPGFQTASQFIGIGSGEDLWLRSGVARALFINMGPGDGYYFGPTRGEPSGVYKFELAPDGDPRCEAETAWFARLASRGISKPASYVGHCLTYSYVGKAPADAAVFVRFDDDPEKGRGLYRSGERLFVDGQLRASITDYWAINPSSAAERRGQWGIRACRHEPQQGLLRLFPDKSA</sequence>
<protein>
    <recommendedName>
        <fullName evidence="3">Lipoprotein</fullName>
    </recommendedName>
</protein>